<feature type="region of interest" description="Disordered" evidence="1">
    <location>
        <begin position="339"/>
        <end position="378"/>
    </location>
</feature>
<accession>A0A225UQP2</accession>
<feature type="non-terminal residue" evidence="2">
    <location>
        <position position="449"/>
    </location>
</feature>
<protein>
    <recommendedName>
        <fullName evidence="4">Eukaryotic/viral aspartic protease</fullName>
    </recommendedName>
</protein>
<evidence type="ECO:0008006" key="4">
    <source>
        <dbReference type="Google" id="ProtNLM"/>
    </source>
</evidence>
<keyword evidence="3" id="KW-1185">Reference proteome</keyword>
<feature type="region of interest" description="Disordered" evidence="1">
    <location>
        <begin position="165"/>
        <end position="186"/>
    </location>
</feature>
<evidence type="ECO:0000313" key="2">
    <source>
        <dbReference type="EMBL" id="OWY94846.1"/>
    </source>
</evidence>
<evidence type="ECO:0000313" key="3">
    <source>
        <dbReference type="Proteomes" id="UP000198211"/>
    </source>
</evidence>
<comment type="caution">
    <text evidence="2">The sequence shown here is derived from an EMBL/GenBank/DDBJ whole genome shotgun (WGS) entry which is preliminary data.</text>
</comment>
<organism evidence="2 3">
    <name type="scientific">Phytophthora megakarya</name>
    <dbReference type="NCBI Taxonomy" id="4795"/>
    <lineage>
        <taxon>Eukaryota</taxon>
        <taxon>Sar</taxon>
        <taxon>Stramenopiles</taxon>
        <taxon>Oomycota</taxon>
        <taxon>Peronosporomycetes</taxon>
        <taxon>Peronosporales</taxon>
        <taxon>Peronosporaceae</taxon>
        <taxon>Phytophthora</taxon>
    </lineage>
</organism>
<proteinExistence type="predicted"/>
<dbReference type="Proteomes" id="UP000198211">
    <property type="component" value="Unassembled WGS sequence"/>
</dbReference>
<gene>
    <name evidence="2" type="ORF">PHMEG_00035308</name>
</gene>
<feature type="compositionally biased region" description="Basic and acidic residues" evidence="1">
    <location>
        <begin position="165"/>
        <end position="182"/>
    </location>
</feature>
<sequence length="449" mass="50929">MLKDAGIIPEVFNTSERFDRETSVIQRSTRTLYEKLEPLVRSVTQPETAKLTPTRNPEYQAGSSQYASVTSEAQSDSPVDLQRMALGPSGAEMLWERQANTKPDRSSHGPTPMAAPAVTSNTFLNAAMNRYLKEKQTDAHDEQPRRGDGISGVRPRLTWRVRSRQLEHRHTSTSGDRIRRSDLYPSTTTPHIRVSAISELKEYSGIDHAEDRSMSGLGKVKSAFVRDQAPDSEKYLVLGNLLTGSARNRYRQLSRSTRSNWKSWFEAFQTPYCGRGKRSDQSPLEYLHRRNVAGLRAKLQVKDGPLVTRREHVEYFIETLDDRDLADRLELLQLTDADDLEEMTTRESPPRENQCGNKQDPKAAPEPSSASSKNTRAVRVIRVAEGRNESESDLSTLDQEDECRRVYLAEAKDRENHTNTPAYRDGTVDHRIMSWKNCTHCGSTKHNNL</sequence>
<evidence type="ECO:0000256" key="1">
    <source>
        <dbReference type="SAM" id="MobiDB-lite"/>
    </source>
</evidence>
<dbReference type="EMBL" id="NBNE01013746">
    <property type="protein sequence ID" value="OWY94846.1"/>
    <property type="molecule type" value="Genomic_DNA"/>
</dbReference>
<feature type="region of interest" description="Disordered" evidence="1">
    <location>
        <begin position="43"/>
        <end position="77"/>
    </location>
</feature>
<name>A0A225UQP2_9STRA</name>
<dbReference type="AlphaFoldDB" id="A0A225UQP2"/>
<dbReference type="OrthoDB" id="1752139at2759"/>
<reference evidence="3" key="1">
    <citation type="submission" date="2017-03" db="EMBL/GenBank/DDBJ databases">
        <title>Phytopthora megakarya and P. palmivora, two closely related causual agents of cacao black pod achieved similar genome size and gene model numbers by different mechanisms.</title>
        <authorList>
            <person name="Ali S."/>
            <person name="Shao J."/>
            <person name="Larry D.J."/>
            <person name="Kronmiller B."/>
            <person name="Shen D."/>
            <person name="Strem M.D."/>
            <person name="Melnick R.L."/>
            <person name="Guiltinan M.J."/>
            <person name="Tyler B.M."/>
            <person name="Meinhardt L.W."/>
            <person name="Bailey B.A."/>
        </authorList>
    </citation>
    <scope>NUCLEOTIDE SEQUENCE [LARGE SCALE GENOMIC DNA]</scope>
    <source>
        <strain evidence="3">zdho120</strain>
    </source>
</reference>